<keyword evidence="4" id="KW-1185">Reference proteome</keyword>
<proteinExistence type="predicted"/>
<dbReference type="PROSITE" id="PS51257">
    <property type="entry name" value="PROKAR_LIPOPROTEIN"/>
    <property type="match status" value="1"/>
</dbReference>
<dbReference type="Proteomes" id="UP001059971">
    <property type="component" value="Chromosome 1"/>
</dbReference>
<gene>
    <name evidence="3" type="ORF">SBA_ch1_09540</name>
</gene>
<feature type="compositionally biased region" description="Pro residues" evidence="1">
    <location>
        <begin position="43"/>
        <end position="53"/>
    </location>
</feature>
<evidence type="ECO:0000313" key="3">
    <source>
        <dbReference type="EMBL" id="BBF68754.1"/>
    </source>
</evidence>
<evidence type="ECO:0000313" key="4">
    <source>
        <dbReference type="Proteomes" id="UP001059971"/>
    </source>
</evidence>
<reference evidence="3" key="1">
    <citation type="submission" date="2018-07" db="EMBL/GenBank/DDBJ databases">
        <title>Complete genome sequence of Sphingomonas bisphenolicum strain AO1, a bisphenol A degradative bacterium isolated from Japanese farm field.</title>
        <authorList>
            <person name="Murakami M."/>
            <person name="Koh M."/>
            <person name="Koba S."/>
            <person name="Matsumura Y."/>
        </authorList>
    </citation>
    <scope>NUCLEOTIDE SEQUENCE</scope>
    <source>
        <strain evidence="3">AO1</strain>
    </source>
</reference>
<protein>
    <recommendedName>
        <fullName evidence="5">Lipoprotein</fullName>
    </recommendedName>
</protein>
<evidence type="ECO:0000256" key="2">
    <source>
        <dbReference type="SAM" id="SignalP"/>
    </source>
</evidence>
<organism evidence="3 4">
    <name type="scientific">Sphingomonas bisphenolicum</name>
    <dbReference type="NCBI Taxonomy" id="296544"/>
    <lineage>
        <taxon>Bacteria</taxon>
        <taxon>Pseudomonadati</taxon>
        <taxon>Pseudomonadota</taxon>
        <taxon>Alphaproteobacteria</taxon>
        <taxon>Sphingomonadales</taxon>
        <taxon>Sphingomonadaceae</taxon>
        <taxon>Sphingomonas</taxon>
    </lineage>
</organism>
<dbReference type="RefSeq" id="WP_224548097.1">
    <property type="nucleotide sequence ID" value="NZ_AP018817.1"/>
</dbReference>
<keyword evidence="2" id="KW-0732">Signal</keyword>
<feature type="chain" id="PRO_5046490867" description="Lipoprotein" evidence="2">
    <location>
        <begin position="25"/>
        <end position="191"/>
    </location>
</feature>
<sequence length="191" mass="19455">MRLIPSFAALAPFLILLGSCVGPGADRPVARPAPAPVAGRPVRPAPTPAPQAQPAPVATEWQYRPVAPGNWTYRAEAAGASATFGSSIADAQLTLRCDRASRRVSLARAAVGAGGGQGALIVRTSYGAASWPATASGGAVPHLVAFRAASDTGLDQLAYSRGKIAVEAAGQPPLIVPAWAEISRVIEDCRG</sequence>
<name>A0ABN5W8Z2_9SPHN</name>
<accession>A0ABN5W8Z2</accession>
<evidence type="ECO:0008006" key="5">
    <source>
        <dbReference type="Google" id="ProtNLM"/>
    </source>
</evidence>
<feature type="region of interest" description="Disordered" evidence="1">
    <location>
        <begin position="31"/>
        <end position="56"/>
    </location>
</feature>
<evidence type="ECO:0000256" key="1">
    <source>
        <dbReference type="SAM" id="MobiDB-lite"/>
    </source>
</evidence>
<dbReference type="EMBL" id="AP018817">
    <property type="protein sequence ID" value="BBF68754.1"/>
    <property type="molecule type" value="Genomic_DNA"/>
</dbReference>
<feature type="signal peptide" evidence="2">
    <location>
        <begin position="1"/>
        <end position="24"/>
    </location>
</feature>
<feature type="compositionally biased region" description="Low complexity" evidence="1">
    <location>
        <begin position="31"/>
        <end position="42"/>
    </location>
</feature>